<keyword evidence="2" id="KW-0547">Nucleotide-binding</keyword>
<reference evidence="6" key="1">
    <citation type="submission" date="2013-04" db="EMBL/GenBank/DDBJ databases">
        <title>The genome sequencing project of 58 acetic acid bacteria.</title>
        <authorList>
            <person name="Okamoto-Kainuma A."/>
            <person name="Ishikawa M."/>
            <person name="Umino S."/>
            <person name="Koizumi Y."/>
            <person name="Shiwa Y."/>
            <person name="Yoshikawa H."/>
            <person name="Matsutani M."/>
            <person name="Matsushita K."/>
        </authorList>
    </citation>
    <scope>NUCLEOTIDE SEQUENCE</scope>
    <source>
        <strain evidence="6">DSM 12717</strain>
    </source>
</reference>
<keyword evidence="1" id="KW-0813">Transport</keyword>
<gene>
    <name evidence="6" type="ORF">AA12717_1270</name>
</gene>
<evidence type="ECO:0000313" key="7">
    <source>
        <dbReference type="Proteomes" id="UP001060895"/>
    </source>
</evidence>
<accession>A0ABQ0P629</accession>
<keyword evidence="4" id="KW-0812">Transmembrane</keyword>
<dbReference type="PROSITE" id="PS50893">
    <property type="entry name" value="ABC_TRANSPORTER_2"/>
    <property type="match status" value="1"/>
</dbReference>
<dbReference type="EMBL" id="BAQP01000056">
    <property type="protein sequence ID" value="GBQ22686.1"/>
    <property type="molecule type" value="Genomic_DNA"/>
</dbReference>
<keyword evidence="3 6" id="KW-0067">ATP-binding</keyword>
<evidence type="ECO:0000256" key="2">
    <source>
        <dbReference type="ARBA" id="ARBA00022741"/>
    </source>
</evidence>
<keyword evidence="7" id="KW-1185">Reference proteome</keyword>
<feature type="domain" description="ABC transporter" evidence="5">
    <location>
        <begin position="66"/>
        <end position="292"/>
    </location>
</feature>
<dbReference type="SMART" id="SM00382">
    <property type="entry name" value="AAA"/>
    <property type="match status" value="1"/>
</dbReference>
<dbReference type="PANTHER" id="PTHR42939">
    <property type="entry name" value="ABC TRANSPORTER ATP-BINDING PROTEIN ALBC-RELATED"/>
    <property type="match status" value="1"/>
</dbReference>
<keyword evidence="4" id="KW-0472">Membrane</keyword>
<protein>
    <submittedName>
        <fullName evidence="6">Multidrug ABC transporter ATP-binding protein</fullName>
    </submittedName>
</protein>
<evidence type="ECO:0000259" key="5">
    <source>
        <dbReference type="PROSITE" id="PS50893"/>
    </source>
</evidence>
<dbReference type="InterPro" id="IPR027417">
    <property type="entry name" value="P-loop_NTPase"/>
</dbReference>
<dbReference type="SUPFAM" id="SSF52540">
    <property type="entry name" value="P-loop containing nucleoside triphosphate hydrolases"/>
    <property type="match status" value="1"/>
</dbReference>
<evidence type="ECO:0000256" key="4">
    <source>
        <dbReference type="SAM" id="Phobius"/>
    </source>
</evidence>
<dbReference type="Gene3D" id="3.40.50.300">
    <property type="entry name" value="P-loop containing nucleotide triphosphate hydrolases"/>
    <property type="match status" value="1"/>
</dbReference>
<dbReference type="PROSITE" id="PS00211">
    <property type="entry name" value="ABC_TRANSPORTER_1"/>
    <property type="match status" value="1"/>
</dbReference>
<comment type="caution">
    <text evidence="6">The sequence shown here is derived from an EMBL/GenBank/DDBJ whole genome shotgun (WGS) entry which is preliminary data.</text>
</comment>
<dbReference type="Proteomes" id="UP001060895">
    <property type="component" value="Unassembled WGS sequence"/>
</dbReference>
<sequence>MTLRVFLYSVYEKKVADILVSAFFLRYCIFFVFCVLYISICHYFYFLVFASSCDGTEVDAYMKTIIQLNNVSIERNAVRIVHNITSEIPERSWFGLIGANGSGKTTLLRAIAGRLPFVEGSCRIDGNEMIADRMARADRIGFCPPADTLPGALRAGELLKLVGENLDGLWSRLSPLRVALGLDALLDRWIADCSAGMRQRIAIATAFIGGQTLVILDEPFNWLDPVAIFDLRHALRTMVDDGLTLITALHDLNTLATNCDMGLVISNGRVAMTLDEKDLSVARENFETFEQNTISMLRI</sequence>
<dbReference type="InterPro" id="IPR017871">
    <property type="entry name" value="ABC_transporter-like_CS"/>
</dbReference>
<dbReference type="InterPro" id="IPR003439">
    <property type="entry name" value="ABC_transporter-like_ATP-bd"/>
</dbReference>
<dbReference type="Pfam" id="PF00005">
    <property type="entry name" value="ABC_tran"/>
    <property type="match status" value="1"/>
</dbReference>
<name>A0ABQ0P629_9PROT</name>
<evidence type="ECO:0000313" key="6">
    <source>
        <dbReference type="EMBL" id="GBQ22686.1"/>
    </source>
</evidence>
<proteinExistence type="predicted"/>
<evidence type="ECO:0000256" key="3">
    <source>
        <dbReference type="ARBA" id="ARBA00022840"/>
    </source>
</evidence>
<dbReference type="InterPro" id="IPR051782">
    <property type="entry name" value="ABC_Transporter_VariousFunc"/>
</dbReference>
<organism evidence="6 7">
    <name type="scientific">Gluconacetobacter sacchari DSM 12717</name>
    <dbReference type="NCBI Taxonomy" id="1307940"/>
    <lineage>
        <taxon>Bacteria</taxon>
        <taxon>Pseudomonadati</taxon>
        <taxon>Pseudomonadota</taxon>
        <taxon>Alphaproteobacteria</taxon>
        <taxon>Acetobacterales</taxon>
        <taxon>Acetobacteraceae</taxon>
        <taxon>Gluconacetobacter</taxon>
    </lineage>
</organism>
<dbReference type="CDD" id="cd03230">
    <property type="entry name" value="ABC_DR_subfamily_A"/>
    <property type="match status" value="1"/>
</dbReference>
<dbReference type="InterPro" id="IPR003593">
    <property type="entry name" value="AAA+_ATPase"/>
</dbReference>
<feature type="transmembrane region" description="Helical" evidence="4">
    <location>
        <begin position="23"/>
        <end position="46"/>
    </location>
</feature>
<keyword evidence="4" id="KW-1133">Transmembrane helix</keyword>
<dbReference type="GO" id="GO:0005524">
    <property type="term" value="F:ATP binding"/>
    <property type="evidence" value="ECO:0007669"/>
    <property type="project" value="UniProtKB-KW"/>
</dbReference>
<evidence type="ECO:0000256" key="1">
    <source>
        <dbReference type="ARBA" id="ARBA00022448"/>
    </source>
</evidence>
<dbReference type="PANTHER" id="PTHR42939:SF1">
    <property type="entry name" value="ABC TRANSPORTER ATP-BINDING PROTEIN ALBC-RELATED"/>
    <property type="match status" value="1"/>
</dbReference>